<proteinExistence type="predicted"/>
<dbReference type="Proteomes" id="UP000583127">
    <property type="component" value="Unassembled WGS sequence"/>
</dbReference>
<reference evidence="1 2" key="1">
    <citation type="submission" date="2020-04" db="EMBL/GenBank/DDBJ databases">
        <title>Paraburkholderia sp. G-4-1-8 isolated from soil.</title>
        <authorList>
            <person name="Dahal R.H."/>
        </authorList>
    </citation>
    <scope>NUCLEOTIDE SEQUENCE [LARGE SCALE GENOMIC DNA]</scope>
    <source>
        <strain evidence="1 2">G-4-1-8</strain>
    </source>
</reference>
<sequence>MDVQEMLASQEIRCGVHVELSGWLVDTDDGLFVLGDHYPEDYCYPCRVKIENGNIMYPILERIPSLGGGWSLLFYRAKISGVVAGRSPWLIKVENLSVETDRGSGCYVVVNVDQEIVSEYVGKNGDYKFSRPRNPARDWLTD</sequence>
<organism evidence="1 2">
    <name type="scientific">Paraburkholderia antibiotica</name>
    <dbReference type="NCBI Taxonomy" id="2728839"/>
    <lineage>
        <taxon>Bacteria</taxon>
        <taxon>Pseudomonadati</taxon>
        <taxon>Pseudomonadota</taxon>
        <taxon>Betaproteobacteria</taxon>
        <taxon>Burkholderiales</taxon>
        <taxon>Burkholderiaceae</taxon>
        <taxon>Paraburkholderia</taxon>
    </lineage>
</organism>
<protein>
    <submittedName>
        <fullName evidence="1">Uncharacterized protein</fullName>
    </submittedName>
</protein>
<name>A0A7Y0A349_9BURK</name>
<dbReference type="EMBL" id="JABBFZ010000057">
    <property type="protein sequence ID" value="NML35549.1"/>
    <property type="molecule type" value="Genomic_DNA"/>
</dbReference>
<dbReference type="RefSeq" id="WP_169501719.1">
    <property type="nucleotide sequence ID" value="NZ_JABBFZ010000057.1"/>
</dbReference>
<dbReference type="AlphaFoldDB" id="A0A7Y0A349"/>
<comment type="caution">
    <text evidence="1">The sequence shown here is derived from an EMBL/GenBank/DDBJ whole genome shotgun (WGS) entry which is preliminary data.</text>
</comment>
<evidence type="ECO:0000313" key="1">
    <source>
        <dbReference type="EMBL" id="NML35549.1"/>
    </source>
</evidence>
<keyword evidence="2" id="KW-1185">Reference proteome</keyword>
<gene>
    <name evidence="1" type="ORF">HHL14_32680</name>
</gene>
<evidence type="ECO:0000313" key="2">
    <source>
        <dbReference type="Proteomes" id="UP000583127"/>
    </source>
</evidence>
<accession>A0A7Y0A349</accession>